<evidence type="ECO:0000313" key="1">
    <source>
        <dbReference type="EMBL" id="SMG13411.1"/>
    </source>
</evidence>
<keyword evidence="2" id="KW-1185">Reference proteome</keyword>
<protein>
    <submittedName>
        <fullName evidence="1">Uncharacterized protein</fullName>
    </submittedName>
</protein>
<reference evidence="2" key="1">
    <citation type="submission" date="2017-04" db="EMBL/GenBank/DDBJ databases">
        <authorList>
            <person name="Varghese N."/>
            <person name="Submissions S."/>
        </authorList>
    </citation>
    <scope>NUCLEOTIDE SEQUENCE [LARGE SCALE GENOMIC DNA]</scope>
    <source>
        <strain evidence="2">DSM 19835</strain>
    </source>
</reference>
<dbReference type="STRING" id="188872.SAMN03080602_00778"/>
<gene>
    <name evidence="1" type="ORF">SAMN03080602_00778</name>
</gene>
<sequence length="479" mass="56508">MIRIYLDWNVISSLKRSDFQEINEFIDKYKQYMQFPYSPAHFTDLMKSYNPDNTFFNSDLETLENLSGKHHIRWEKDRVKPLFGQPKEFFEGVKDNEDISDLMDMEKIFMNLDESLNDIGLSKVGILMKSLFELQPSGIEITEENRDVLKKMFPNIKPGSSMWDLMKDIGPFSSKLLKDREYYKDFRNLLAEQGFKLEANSANWSYDAVIKNIDEFLLKLGVKMSYLEYVETSLKYKKSPITQFEFYTTAYLMLDMIGYKTDKLPKATDNLQNIQADGEHSFYGGHCDYFVSMDKKLGVKSKVLYNEFNIDTKIIEPKDFISELSKVIDPLTNNINFIEEEIDFCKKESIIESYVDENGDGVESIAYKLPRFYFNFFNYVVYTNYPEQGGFVMTFRKVFKNFSRFVYFTESETLIDSVCNYFGYENKEELKSKKYEFIHEDTKTIFDWNFEGGLIRLENEEDTKRPILSYIISTKLKTA</sequence>
<dbReference type="Proteomes" id="UP000193420">
    <property type="component" value="Unassembled WGS sequence"/>
</dbReference>
<dbReference type="OrthoDB" id="1413206at2"/>
<organism evidence="1 2">
    <name type="scientific">Arenibacter troitsensis</name>
    <dbReference type="NCBI Taxonomy" id="188872"/>
    <lineage>
        <taxon>Bacteria</taxon>
        <taxon>Pseudomonadati</taxon>
        <taxon>Bacteroidota</taxon>
        <taxon>Flavobacteriia</taxon>
        <taxon>Flavobacteriales</taxon>
        <taxon>Flavobacteriaceae</taxon>
        <taxon>Arenibacter</taxon>
    </lineage>
</organism>
<dbReference type="RefSeq" id="WP_085496291.1">
    <property type="nucleotide sequence ID" value="NZ_FXAO01000001.1"/>
</dbReference>
<dbReference type="EMBL" id="FXAO01000001">
    <property type="protein sequence ID" value="SMG13411.1"/>
    <property type="molecule type" value="Genomic_DNA"/>
</dbReference>
<proteinExistence type="predicted"/>
<name>A0A1X7IFL5_9FLAO</name>
<dbReference type="AlphaFoldDB" id="A0A1X7IFL5"/>
<accession>A0A1X7IFL5</accession>
<evidence type="ECO:0000313" key="2">
    <source>
        <dbReference type="Proteomes" id="UP000193420"/>
    </source>
</evidence>